<dbReference type="Proteomes" id="UP000076798">
    <property type="component" value="Unassembled WGS sequence"/>
</dbReference>
<reference evidence="1 2" key="1">
    <citation type="journal article" date="2016" name="Mol. Biol. Evol.">
        <title>Comparative Genomics of Early-Diverging Mushroom-Forming Fungi Provides Insights into the Origins of Lignocellulose Decay Capabilities.</title>
        <authorList>
            <person name="Nagy L.G."/>
            <person name="Riley R."/>
            <person name="Tritt A."/>
            <person name="Adam C."/>
            <person name="Daum C."/>
            <person name="Floudas D."/>
            <person name="Sun H."/>
            <person name="Yadav J.S."/>
            <person name="Pangilinan J."/>
            <person name="Larsson K.H."/>
            <person name="Matsuura K."/>
            <person name="Barry K."/>
            <person name="Labutti K."/>
            <person name="Kuo R."/>
            <person name="Ohm R.A."/>
            <person name="Bhattacharya S.S."/>
            <person name="Shirouzu T."/>
            <person name="Yoshinaga Y."/>
            <person name="Martin F.M."/>
            <person name="Grigoriev I.V."/>
            <person name="Hibbett D.S."/>
        </authorList>
    </citation>
    <scope>NUCLEOTIDE SEQUENCE [LARGE SCALE GENOMIC DNA]</scope>
    <source>
        <strain evidence="1 2">HHB10207 ss-3</strain>
    </source>
</reference>
<evidence type="ECO:0000313" key="1">
    <source>
        <dbReference type="EMBL" id="KZT36907.1"/>
    </source>
</evidence>
<name>A0A166BZE6_9AGAM</name>
<sequence>MPSTYSILSCHDNVRPATGPPLLSQMSVNPSSVLSRLPARSSAILRVDQFLGHLMPVSLHGIEPKRASSSYANAFASLTPTYPGQSSRHALLPLSRPNEDIETIGSCQETYFNVCSPSIIREVAVAVKIWEGEAVHRFYKLSQMLNVGQH</sequence>
<organism evidence="1 2">
    <name type="scientific">Sistotremastrum suecicum HHB10207 ss-3</name>
    <dbReference type="NCBI Taxonomy" id="1314776"/>
    <lineage>
        <taxon>Eukaryota</taxon>
        <taxon>Fungi</taxon>
        <taxon>Dikarya</taxon>
        <taxon>Basidiomycota</taxon>
        <taxon>Agaricomycotina</taxon>
        <taxon>Agaricomycetes</taxon>
        <taxon>Sistotremastrales</taxon>
        <taxon>Sistotremastraceae</taxon>
        <taxon>Sistotremastrum</taxon>
    </lineage>
</organism>
<protein>
    <submittedName>
        <fullName evidence="1">Uncharacterized protein</fullName>
    </submittedName>
</protein>
<dbReference type="EMBL" id="KV428096">
    <property type="protein sequence ID" value="KZT36907.1"/>
    <property type="molecule type" value="Genomic_DNA"/>
</dbReference>
<gene>
    <name evidence="1" type="ORF">SISSUDRAFT_1034499</name>
</gene>
<proteinExistence type="predicted"/>
<accession>A0A166BZE6</accession>
<keyword evidence="2" id="KW-1185">Reference proteome</keyword>
<dbReference type="AlphaFoldDB" id="A0A166BZE6"/>
<evidence type="ECO:0000313" key="2">
    <source>
        <dbReference type="Proteomes" id="UP000076798"/>
    </source>
</evidence>